<dbReference type="Proteomes" id="UP000005408">
    <property type="component" value="Unassembled WGS sequence"/>
</dbReference>
<feature type="compositionally biased region" description="Basic and acidic residues" evidence="1">
    <location>
        <begin position="228"/>
        <end position="239"/>
    </location>
</feature>
<accession>A0A8W8MGY8</accession>
<organism evidence="2 3">
    <name type="scientific">Magallana gigas</name>
    <name type="common">Pacific oyster</name>
    <name type="synonym">Crassostrea gigas</name>
    <dbReference type="NCBI Taxonomy" id="29159"/>
    <lineage>
        <taxon>Eukaryota</taxon>
        <taxon>Metazoa</taxon>
        <taxon>Spiralia</taxon>
        <taxon>Lophotrochozoa</taxon>
        <taxon>Mollusca</taxon>
        <taxon>Bivalvia</taxon>
        <taxon>Autobranchia</taxon>
        <taxon>Pteriomorphia</taxon>
        <taxon>Ostreida</taxon>
        <taxon>Ostreoidea</taxon>
        <taxon>Ostreidae</taxon>
        <taxon>Magallana</taxon>
    </lineage>
</organism>
<reference evidence="2" key="1">
    <citation type="submission" date="2022-08" db="UniProtKB">
        <authorList>
            <consortium name="EnsemblMetazoa"/>
        </authorList>
    </citation>
    <scope>IDENTIFICATION</scope>
    <source>
        <strain evidence="2">05x7-T-G4-1.051#20</strain>
    </source>
</reference>
<feature type="region of interest" description="Disordered" evidence="1">
    <location>
        <begin position="220"/>
        <end position="239"/>
    </location>
</feature>
<proteinExistence type="predicted"/>
<evidence type="ECO:0000313" key="3">
    <source>
        <dbReference type="Proteomes" id="UP000005408"/>
    </source>
</evidence>
<keyword evidence="3" id="KW-1185">Reference proteome</keyword>
<dbReference type="EnsemblMetazoa" id="G33052.1">
    <property type="protein sequence ID" value="G33052.1:cds"/>
    <property type="gene ID" value="G33052"/>
</dbReference>
<protein>
    <submittedName>
        <fullName evidence="2">Uncharacterized protein</fullName>
    </submittedName>
</protein>
<evidence type="ECO:0000256" key="1">
    <source>
        <dbReference type="SAM" id="MobiDB-lite"/>
    </source>
</evidence>
<sequence length="239" mass="27312">MLQYCRSDVDILRRGCLEFRNLMINVTTIKESTVLANGTTKKTSSIGVDPFDYVTIASVCMGIFKTLFLKEKSQIEIIKDEEFNLYHICIQNKLEGICLDDSWTSLVDLRKDESVQIGKRHFKSPIAVVPSQGYTKRDNYSKISIQWLEWLMEKSRQRGNAIAISHALNGGEYQVPGTNFRCDGFAKTLTGKGTIYEFYGCVFHGCPTCFPDDRNSIKHPSTNQTMKELYDMTKTEKRN</sequence>
<evidence type="ECO:0000313" key="2">
    <source>
        <dbReference type="EnsemblMetazoa" id="G33052.1:cds"/>
    </source>
</evidence>
<dbReference type="AlphaFoldDB" id="A0A8W8MGY8"/>
<name>A0A8W8MGY8_MAGGI</name>